<dbReference type="Pfam" id="PF04965">
    <property type="entry name" value="GPW_gp25"/>
    <property type="match status" value="1"/>
</dbReference>
<feature type="domain" description="IraD/Gp25-like" evidence="1">
    <location>
        <begin position="14"/>
        <end position="85"/>
    </location>
</feature>
<name>A0A061JFK8_9PROT</name>
<organism evidence="2 3">
    <name type="scientific">Holospora undulata HU1</name>
    <dbReference type="NCBI Taxonomy" id="1321371"/>
    <lineage>
        <taxon>Bacteria</taxon>
        <taxon>Pseudomonadati</taxon>
        <taxon>Pseudomonadota</taxon>
        <taxon>Alphaproteobacteria</taxon>
        <taxon>Holosporales</taxon>
        <taxon>Holosporaceae</taxon>
        <taxon>Holospora</taxon>
    </lineage>
</organism>
<evidence type="ECO:0000313" key="3">
    <source>
        <dbReference type="Proteomes" id="UP000026922"/>
    </source>
</evidence>
<accession>A0A061JFK8</accession>
<keyword evidence="3" id="KW-1185">Reference proteome</keyword>
<dbReference type="EMBL" id="ARPM03000202">
    <property type="protein sequence ID" value="ETZ04386.1"/>
    <property type="molecule type" value="Genomic_DNA"/>
</dbReference>
<dbReference type="RefSeq" id="WP_006302484.1">
    <property type="nucleotide sequence ID" value="NZ_ARPM03000202.1"/>
</dbReference>
<proteinExistence type="predicted"/>
<protein>
    <submittedName>
        <fullName evidence="2">Baseplate assembly protein W</fullName>
    </submittedName>
</protein>
<comment type="caution">
    <text evidence="2">The sequence shown here is derived from an EMBL/GenBank/DDBJ whole genome shotgun (WGS) entry which is preliminary data.</text>
</comment>
<dbReference type="InterPro" id="IPR007048">
    <property type="entry name" value="IraD/Gp25-like"/>
</dbReference>
<dbReference type="Proteomes" id="UP000026922">
    <property type="component" value="Unassembled WGS sequence"/>
</dbReference>
<sequence length="112" mass="12503">MRGMNGRSGKELTGLEHLKQSIVDILTTTIGSRVMRRDYGSRLFELVDRPTSAGFAVELYAATAEALQKWENRFKLERVKVESIKEGHITLILEGIYLPDGKPITLDGIVVS</sequence>
<gene>
    <name evidence="2" type="ORF">K737_301223</name>
</gene>
<reference evidence="2 3" key="1">
    <citation type="journal article" date="2013" name="Genome Announc.">
        <title>Draft Genome Sequence of Holospora undulata Strain HU1, a Micronucleus-Specific Symbiont of the Ciliate Paramecium caudatum.</title>
        <authorList>
            <person name="Dohra H."/>
            <person name="Suzuki H."/>
            <person name="Suzuki T."/>
            <person name="Tanaka K."/>
            <person name="Fujishima M."/>
        </authorList>
    </citation>
    <scope>NUCLEOTIDE SEQUENCE [LARGE SCALE GENOMIC DNA]</scope>
    <source>
        <strain evidence="2 3">HU1</strain>
    </source>
</reference>
<dbReference type="SUPFAM" id="SSF160719">
    <property type="entry name" value="gpW/gp25-like"/>
    <property type="match status" value="1"/>
</dbReference>
<evidence type="ECO:0000313" key="2">
    <source>
        <dbReference type="EMBL" id="ETZ04386.1"/>
    </source>
</evidence>
<evidence type="ECO:0000259" key="1">
    <source>
        <dbReference type="Pfam" id="PF04965"/>
    </source>
</evidence>
<dbReference type="AlphaFoldDB" id="A0A061JFK8"/>
<dbReference type="Gene3D" id="3.10.450.40">
    <property type="match status" value="1"/>
</dbReference>